<dbReference type="RefSeq" id="WP_012416447.1">
    <property type="nucleotide sequence ID" value="NC_010645.1"/>
</dbReference>
<feature type="transmembrane region" description="Helical" evidence="2">
    <location>
        <begin position="31"/>
        <end position="52"/>
    </location>
</feature>
<dbReference type="HOGENOM" id="CLU_286647_0_0_4"/>
<reference evidence="4 5" key="1">
    <citation type="journal article" date="2006" name="J. Bacteriol.">
        <title>Comparison of the genome sequence of the poultry pathogen Bordetella avium with those of B. bronchiseptica, B. pertussis, and B. parapertussis reveals extensive diversity in surface structures associated with host interaction.</title>
        <authorList>
            <person name="Sebaihia M."/>
            <person name="Preston A."/>
            <person name="Maskell D.J."/>
            <person name="Kuzmiak H."/>
            <person name="Connell T.D."/>
            <person name="King N.D."/>
            <person name="Orndorff P.E."/>
            <person name="Miyamoto D.M."/>
            <person name="Thomson N.R."/>
            <person name="Harris D."/>
            <person name="Goble A."/>
            <person name="Lord A."/>
            <person name="Murphy L."/>
            <person name="Quail M.A."/>
            <person name="Rutter S."/>
            <person name="Squares R."/>
            <person name="Squares S."/>
            <person name="Woodward J."/>
            <person name="Parkhill J."/>
            <person name="Temple L.M."/>
        </authorList>
    </citation>
    <scope>NUCLEOTIDE SEQUENCE [LARGE SCALE GENOMIC DNA]</scope>
    <source>
        <strain evidence="4 5">197N</strain>
    </source>
</reference>
<feature type="transmembrane region" description="Helical" evidence="2">
    <location>
        <begin position="104"/>
        <end position="126"/>
    </location>
</feature>
<feature type="transmembrane region" description="Helical" evidence="2">
    <location>
        <begin position="7"/>
        <end position="25"/>
    </location>
</feature>
<feature type="coiled-coil region" evidence="1">
    <location>
        <begin position="394"/>
        <end position="421"/>
    </location>
</feature>
<feature type="domain" description="DUF802" evidence="3">
    <location>
        <begin position="561"/>
        <end position="620"/>
    </location>
</feature>
<dbReference type="OrthoDB" id="6053769at2"/>
<keyword evidence="2" id="KW-1133">Transmembrane helix</keyword>
<dbReference type="InterPro" id="IPR008520">
    <property type="entry name" value="DUF802"/>
</dbReference>
<name>Q2KWW3_BORA1</name>
<evidence type="ECO:0000313" key="5">
    <source>
        <dbReference type="Proteomes" id="UP000001977"/>
    </source>
</evidence>
<proteinExistence type="predicted"/>
<feature type="domain" description="DUF802" evidence="3">
    <location>
        <begin position="444"/>
        <end position="496"/>
    </location>
</feature>
<dbReference type="AlphaFoldDB" id="Q2KWW3"/>
<feature type="domain" description="DUF802" evidence="3">
    <location>
        <begin position="685"/>
        <end position="744"/>
    </location>
</feature>
<sequence length="1063" mass="112672">MTRLLHIIVFLTGLAAIGWIGAGYAGTNPLALSITALIAVCYLAGAIELLCYQQATRSLTRALQGLSTAPAQLSDWLDSLHPSLRNTARLRIEGERISLPGPALTPYLVGLLVLLGMLGTFLGMVATLRGTGMALESATDLAAMRASLAAPVKGLGFAFGTSVAGVAASAMLGLLSALCRRSRLQAGQLLDTQAATTLRAYSLAHQREESFKLLRGQAEVMPALAEQLAAMMAAMQRQSQTLNEQLLAGQQAFHSKTEAVYGRLADSVETALTHSVSASAQAAGAAIQPAVETTMQTLARETTAWRETITQAMQAQMDGLSARLEQTSAAVAGNWSHALAEQQQTNQILNQDLRATLEGFSAGFDTRAGALLADVSARLEHSTSALAAGSEHTAQAWSQALQRQQENQEALAAQLSAALAQFAGTFETRSASLLTQITERLTTVTDSVTATQTGVAAAWQTALAEQRTAQHALTRELSGMLEQFGQNFDQRATSLVDGVAARLDGAAGSIANHAQHTLAAWQEALASQQQGQQALNQGLRSTLEQFGQNFDQRATSLVDGVAARLDGAAGSIANHAQHTLAAWQEALASQQQGQQALNQGLRSTLEQFGQNFDQRATSLVDGVAARLDGAAGSIANHAQHTLAAWQEALASQQQGQQDLNQDLRGTLEQFAHTFETRSGALIDGIAARLESSAAAVSANTANTLQEWRSALDGQAREQAALAQHLRDALAGFAAAFDTRSASLVDKVAARLDVTTEQLARAWGEALAQHEQASAALTGAHRQALDAAAQRFEEHSASLLATVDQAHGRLHGELAARDEARLSAWTQSLAGVAAALRTEWEDTGNRSLARQQEICDNFSAAISDITTQADMQSQRTIAEIERLLEAASQAPKAAADMVAELRQKLSDSMARDNAMLQERGHLLETVDTLLQAINHASTEQRSAVDALVASSAELLDRVGHRFTEHIAGETGKIAAVADQVSGSAADVASLGEALGTAVRLFDESNSKLVAQLERIESALAKSLTRSDEQLAYYVAQAREVVDLSMLSQKQILQELRQINHDGTA</sequence>
<evidence type="ECO:0000259" key="3">
    <source>
        <dbReference type="Pfam" id="PF05650"/>
    </source>
</evidence>
<feature type="domain" description="DUF802" evidence="3">
    <location>
        <begin position="747"/>
        <end position="799"/>
    </location>
</feature>
<evidence type="ECO:0000313" key="4">
    <source>
        <dbReference type="EMBL" id="CAJ48364.1"/>
    </source>
</evidence>
<dbReference type="KEGG" id="bav:BAV0751"/>
<accession>Q2KWW3</accession>
<evidence type="ECO:0000256" key="2">
    <source>
        <dbReference type="SAM" id="Phobius"/>
    </source>
</evidence>
<feature type="domain" description="DUF802" evidence="3">
    <location>
        <begin position="320"/>
        <end position="372"/>
    </location>
</feature>
<keyword evidence="1" id="KW-0175">Coiled coil</keyword>
<feature type="domain" description="DUF802" evidence="3">
    <location>
        <begin position="623"/>
        <end position="682"/>
    </location>
</feature>
<dbReference type="Proteomes" id="UP000001977">
    <property type="component" value="Chromosome"/>
</dbReference>
<keyword evidence="2" id="KW-0812">Transmembrane</keyword>
<gene>
    <name evidence="4" type="ordered locus">BAV0751</name>
</gene>
<protein>
    <submittedName>
        <fullName evidence="4">Membrane protein</fullName>
    </submittedName>
</protein>
<feature type="domain" description="DUF802" evidence="3">
    <location>
        <begin position="499"/>
        <end position="558"/>
    </location>
</feature>
<dbReference type="Pfam" id="PF05650">
    <property type="entry name" value="DUF802"/>
    <property type="match status" value="8"/>
</dbReference>
<dbReference type="EMBL" id="AM167904">
    <property type="protein sequence ID" value="CAJ48364.1"/>
    <property type="molecule type" value="Genomic_DNA"/>
</dbReference>
<keyword evidence="5" id="KW-1185">Reference proteome</keyword>
<keyword evidence="2" id="KW-0472">Membrane</keyword>
<dbReference type="eggNOG" id="COG1196">
    <property type="taxonomic scope" value="Bacteria"/>
</dbReference>
<dbReference type="Gene3D" id="1.20.5.1230">
    <property type="entry name" value="Apolipoprotein A-I"/>
    <property type="match status" value="2"/>
</dbReference>
<evidence type="ECO:0000256" key="1">
    <source>
        <dbReference type="SAM" id="Coils"/>
    </source>
</evidence>
<organism evidence="4 5">
    <name type="scientific">Bordetella avium (strain 197N)</name>
    <dbReference type="NCBI Taxonomy" id="360910"/>
    <lineage>
        <taxon>Bacteria</taxon>
        <taxon>Pseudomonadati</taxon>
        <taxon>Pseudomonadota</taxon>
        <taxon>Betaproteobacteria</taxon>
        <taxon>Burkholderiales</taxon>
        <taxon>Alcaligenaceae</taxon>
        <taxon>Bordetella</taxon>
    </lineage>
</organism>
<feature type="domain" description="DUF802" evidence="3">
    <location>
        <begin position="375"/>
        <end position="434"/>
    </location>
</feature>
<dbReference type="STRING" id="360910.BAV0751"/>